<sequence length="619" mass="71905">MALYASKIGLWMYQSDLNEVERGETGETGHPKWHLYPIPFATGTCNCDWSTSNKALSSLFSTLLRIFLGIIFVYSLDSNQRTLSRYRSTCLFTRLQHSRSLHILNNLVEGNLILVINMPLQIQFNWSQGRAFVQDGTIYYSPNCSRTIMIPSECLVSSPFNVPQLDVSMFKQPVWWSDVYGWQAFIPLAPSYTSSPFEPFCWMPRIVEVKSSHHREILYEMEGAESHRWRERENLLVTAAEQIRIWYKISGNMPPRPSHFNYESAHKSYAVAKKMISLACDCSAYSRPDPNSPFPVWYSRLEERHNYPAAWLDGLTSSTVCSYNIQTTPRVGVVFQWSIDDVHRPPIEWFHSRHIPMWFVWSSAEEQHAREDRSYSFLQPPEYLIQGALTMLFVSPSVKIPLAGLIMQHYYSLGSDPMTNETVKLLALKYAPLFVLRYTTKMFLDQDRDVGNPDPSIDAALRDVLKHKQAEQHAASRAEAAIPTQTMLDVKKKGSLYNHWEEYFAKRLKRHQEKLNVETPKEWQIWLSRERNPSVKNADMYTWKKIQSSGGKELYMRLKVDKKKNATVHGDFQEHHRIFNSFDNEWDLCKEFGRDSNMASQDSDSEDNVDESDYEADDD</sequence>
<accession>A0A9P6CLM0</accession>
<dbReference type="EMBL" id="MU155842">
    <property type="protein sequence ID" value="KAF9470812.1"/>
    <property type="molecule type" value="Genomic_DNA"/>
</dbReference>
<proteinExistence type="predicted"/>
<comment type="caution">
    <text evidence="2">The sequence shown here is derived from an EMBL/GenBank/DDBJ whole genome shotgun (WGS) entry which is preliminary data.</text>
</comment>
<protein>
    <submittedName>
        <fullName evidence="2">Uncharacterized protein</fullName>
    </submittedName>
</protein>
<feature type="compositionally biased region" description="Acidic residues" evidence="1">
    <location>
        <begin position="603"/>
        <end position="619"/>
    </location>
</feature>
<dbReference type="OrthoDB" id="3270336at2759"/>
<dbReference type="AlphaFoldDB" id="A0A9P6CLM0"/>
<evidence type="ECO:0000313" key="2">
    <source>
        <dbReference type="EMBL" id="KAF9470812.1"/>
    </source>
</evidence>
<keyword evidence="3" id="KW-1185">Reference proteome</keyword>
<gene>
    <name evidence="2" type="ORF">BDN70DRAFT_901821</name>
</gene>
<organism evidence="2 3">
    <name type="scientific">Pholiota conissans</name>
    <dbReference type="NCBI Taxonomy" id="109636"/>
    <lineage>
        <taxon>Eukaryota</taxon>
        <taxon>Fungi</taxon>
        <taxon>Dikarya</taxon>
        <taxon>Basidiomycota</taxon>
        <taxon>Agaricomycotina</taxon>
        <taxon>Agaricomycetes</taxon>
        <taxon>Agaricomycetidae</taxon>
        <taxon>Agaricales</taxon>
        <taxon>Agaricineae</taxon>
        <taxon>Strophariaceae</taxon>
        <taxon>Pholiota</taxon>
    </lineage>
</organism>
<name>A0A9P6CLM0_9AGAR</name>
<reference evidence="2" key="1">
    <citation type="submission" date="2020-11" db="EMBL/GenBank/DDBJ databases">
        <authorList>
            <consortium name="DOE Joint Genome Institute"/>
            <person name="Ahrendt S."/>
            <person name="Riley R."/>
            <person name="Andreopoulos W."/>
            <person name="Labutti K."/>
            <person name="Pangilinan J."/>
            <person name="Ruiz-Duenas F.J."/>
            <person name="Barrasa J.M."/>
            <person name="Sanchez-Garcia M."/>
            <person name="Camarero S."/>
            <person name="Miyauchi S."/>
            <person name="Serrano A."/>
            <person name="Linde D."/>
            <person name="Babiker R."/>
            <person name="Drula E."/>
            <person name="Ayuso-Fernandez I."/>
            <person name="Pacheco R."/>
            <person name="Padilla G."/>
            <person name="Ferreira P."/>
            <person name="Barriuso J."/>
            <person name="Kellner H."/>
            <person name="Castanera R."/>
            <person name="Alfaro M."/>
            <person name="Ramirez L."/>
            <person name="Pisabarro A.G."/>
            <person name="Kuo A."/>
            <person name="Tritt A."/>
            <person name="Lipzen A."/>
            <person name="He G."/>
            <person name="Yan M."/>
            <person name="Ng V."/>
            <person name="Cullen D."/>
            <person name="Martin F."/>
            <person name="Rosso M.-N."/>
            <person name="Henrissat B."/>
            <person name="Hibbett D."/>
            <person name="Martinez A.T."/>
            <person name="Grigoriev I.V."/>
        </authorList>
    </citation>
    <scope>NUCLEOTIDE SEQUENCE</scope>
    <source>
        <strain evidence="2">CIRM-BRFM 674</strain>
    </source>
</reference>
<feature type="region of interest" description="Disordered" evidence="1">
    <location>
        <begin position="596"/>
        <end position="619"/>
    </location>
</feature>
<evidence type="ECO:0000313" key="3">
    <source>
        <dbReference type="Proteomes" id="UP000807469"/>
    </source>
</evidence>
<feature type="non-terminal residue" evidence="2">
    <location>
        <position position="619"/>
    </location>
</feature>
<evidence type="ECO:0000256" key="1">
    <source>
        <dbReference type="SAM" id="MobiDB-lite"/>
    </source>
</evidence>
<dbReference type="Proteomes" id="UP000807469">
    <property type="component" value="Unassembled WGS sequence"/>
</dbReference>